<proteinExistence type="predicted"/>
<evidence type="ECO:0000313" key="3">
    <source>
        <dbReference type="EMBL" id="PIS21002.1"/>
    </source>
</evidence>
<name>A0A2H0X7X7_UNCKA</name>
<feature type="transmembrane region" description="Helical" evidence="2">
    <location>
        <begin position="88"/>
        <end position="112"/>
    </location>
</feature>
<organism evidence="3 4">
    <name type="scientific">candidate division WWE3 bacterium CG08_land_8_20_14_0_20_43_13</name>
    <dbReference type="NCBI Taxonomy" id="1975087"/>
    <lineage>
        <taxon>Bacteria</taxon>
        <taxon>Katanobacteria</taxon>
    </lineage>
</organism>
<comment type="caution">
    <text evidence="3">The sequence shown here is derived from an EMBL/GenBank/DDBJ whole genome shotgun (WGS) entry which is preliminary data.</text>
</comment>
<evidence type="ECO:0000313" key="4">
    <source>
        <dbReference type="Proteomes" id="UP000231414"/>
    </source>
</evidence>
<protein>
    <submittedName>
        <fullName evidence="3">Uncharacterized protein</fullName>
    </submittedName>
</protein>
<dbReference type="EMBL" id="PEYW01000009">
    <property type="protein sequence ID" value="PIS21002.1"/>
    <property type="molecule type" value="Genomic_DNA"/>
</dbReference>
<reference evidence="4" key="1">
    <citation type="submission" date="2017-09" db="EMBL/GenBank/DDBJ databases">
        <title>Depth-based differentiation of microbial function through sediment-hosted aquifers and enrichment of novel symbionts in the deep terrestrial subsurface.</title>
        <authorList>
            <person name="Probst A.J."/>
            <person name="Ladd B."/>
            <person name="Jarett J.K."/>
            <person name="Geller-Mcgrath D.E."/>
            <person name="Sieber C.M.K."/>
            <person name="Emerson J.B."/>
            <person name="Anantharaman K."/>
            <person name="Thomas B.C."/>
            <person name="Malmstrom R."/>
            <person name="Stieglmeier M."/>
            <person name="Klingl A."/>
            <person name="Woyke T."/>
            <person name="Ryan C.M."/>
            <person name="Banfield J.F."/>
        </authorList>
    </citation>
    <scope>NUCLEOTIDE SEQUENCE [LARGE SCALE GENOMIC DNA]</scope>
</reference>
<evidence type="ECO:0000256" key="1">
    <source>
        <dbReference type="SAM" id="MobiDB-lite"/>
    </source>
</evidence>
<evidence type="ECO:0000256" key="2">
    <source>
        <dbReference type="SAM" id="Phobius"/>
    </source>
</evidence>
<gene>
    <name evidence="3" type="ORF">COT52_00850</name>
</gene>
<keyword evidence="2" id="KW-0812">Transmembrane</keyword>
<keyword evidence="2" id="KW-1133">Transmembrane helix</keyword>
<dbReference type="AlphaFoldDB" id="A0A2H0X7X7"/>
<dbReference type="Proteomes" id="UP000231414">
    <property type="component" value="Unassembled WGS sequence"/>
</dbReference>
<keyword evidence="2" id="KW-0472">Membrane</keyword>
<sequence length="117" mass="13291">MATIQTSPPQEEKNSAWEKCGFYSYDMSKKNKDWEIKKLRRQLEALKAQIPNSKDTKPTVPANAVHEKQEQASESSTQLLFNYTKKGLLRTAVASSLALAVLLAVFLTQSYWWSLLP</sequence>
<feature type="region of interest" description="Disordered" evidence="1">
    <location>
        <begin position="48"/>
        <end position="71"/>
    </location>
</feature>
<accession>A0A2H0X7X7</accession>